<protein>
    <submittedName>
        <fullName evidence="3">Gas vesicle protein</fullName>
    </submittedName>
</protein>
<reference evidence="3 4" key="1">
    <citation type="submission" date="2021-03" db="EMBL/GenBank/DDBJ databases">
        <authorList>
            <person name="Grouzdev D.S."/>
        </authorList>
    </citation>
    <scope>NUCLEOTIDE SEQUENCE [LARGE SCALE GENOMIC DNA]</scope>
    <source>
        <strain evidence="3 4">M50-1</strain>
    </source>
</reference>
<dbReference type="EMBL" id="SIJK02000027">
    <property type="protein sequence ID" value="MBP1467052.1"/>
    <property type="molecule type" value="Genomic_DNA"/>
</dbReference>
<proteinExistence type="predicted"/>
<comment type="subcellular location">
    <subcellularLocation>
        <location evidence="2">Gas vesicle</location>
    </subcellularLocation>
</comment>
<dbReference type="RefSeq" id="WP_135479282.1">
    <property type="nucleotide sequence ID" value="NZ_SIJK02000027.1"/>
</dbReference>
<dbReference type="Pfam" id="PF00741">
    <property type="entry name" value="Gas_vesicle"/>
    <property type="match status" value="1"/>
</dbReference>
<comment type="caution">
    <text evidence="3">The sequence shown here is derived from an EMBL/GenBank/DDBJ whole genome shotgun (WGS) entry which is preliminary data.</text>
</comment>
<sequence>MGDDFEGREIAIIDLLDRALDKGVFLWGELTLSIADVDLVYVGLKALICSVDTADKMRNAAWYQLVERQRELEV</sequence>
<evidence type="ECO:0000313" key="3">
    <source>
        <dbReference type="EMBL" id="MBP1467052.1"/>
    </source>
</evidence>
<accession>A0ABS4DC77</accession>
<name>A0ABS4DC77_9CHLR</name>
<keyword evidence="1" id="KW-0304">Gas vesicle</keyword>
<evidence type="ECO:0000313" key="4">
    <source>
        <dbReference type="Proteomes" id="UP001193081"/>
    </source>
</evidence>
<keyword evidence="4" id="KW-1185">Reference proteome</keyword>
<evidence type="ECO:0000256" key="1">
    <source>
        <dbReference type="ARBA" id="ARBA00022987"/>
    </source>
</evidence>
<dbReference type="InterPro" id="IPR000638">
    <property type="entry name" value="Gas-vesicle_GvpA-like"/>
</dbReference>
<organism evidence="3 4">
    <name type="scientific">Candidatus Chloroploca mongolica</name>
    <dbReference type="NCBI Taxonomy" id="2528176"/>
    <lineage>
        <taxon>Bacteria</taxon>
        <taxon>Bacillati</taxon>
        <taxon>Chloroflexota</taxon>
        <taxon>Chloroflexia</taxon>
        <taxon>Chloroflexales</taxon>
        <taxon>Chloroflexineae</taxon>
        <taxon>Oscillochloridaceae</taxon>
        <taxon>Candidatus Chloroploca</taxon>
    </lineage>
</organism>
<gene>
    <name evidence="3" type="ORF">EYB53_015160</name>
</gene>
<dbReference type="Proteomes" id="UP001193081">
    <property type="component" value="Unassembled WGS sequence"/>
</dbReference>
<evidence type="ECO:0000256" key="2">
    <source>
        <dbReference type="ARBA" id="ARBA00035108"/>
    </source>
</evidence>